<dbReference type="InterPro" id="IPR013087">
    <property type="entry name" value="Znf_C2H2_type"/>
</dbReference>
<dbReference type="PANTHER" id="PTHR45993:SF6">
    <property type="entry name" value="C2H2-TYPE DOMAIN-CONTAINING PROTEIN"/>
    <property type="match status" value="1"/>
</dbReference>
<evidence type="ECO:0000256" key="5">
    <source>
        <dbReference type="ARBA" id="ARBA00022833"/>
    </source>
</evidence>
<feature type="compositionally biased region" description="Basic and acidic residues" evidence="10">
    <location>
        <begin position="389"/>
        <end position="407"/>
    </location>
</feature>
<feature type="region of interest" description="Disordered" evidence="10">
    <location>
        <begin position="190"/>
        <end position="323"/>
    </location>
</feature>
<dbReference type="PROSITE" id="PS50157">
    <property type="entry name" value="ZINC_FINGER_C2H2_2"/>
    <property type="match status" value="2"/>
</dbReference>
<evidence type="ECO:0000256" key="7">
    <source>
        <dbReference type="ARBA" id="ARBA00023163"/>
    </source>
</evidence>
<feature type="compositionally biased region" description="Low complexity" evidence="10">
    <location>
        <begin position="13"/>
        <end position="22"/>
    </location>
</feature>
<comment type="caution">
    <text evidence="12">The sequence shown here is derived from an EMBL/GenBank/DDBJ whole genome shotgun (WGS) entry which is preliminary data.</text>
</comment>
<dbReference type="GO" id="GO:0000978">
    <property type="term" value="F:RNA polymerase II cis-regulatory region sequence-specific DNA binding"/>
    <property type="evidence" value="ECO:0007669"/>
    <property type="project" value="TreeGrafter"/>
</dbReference>
<keyword evidence="2" id="KW-0479">Metal-binding</keyword>
<proteinExistence type="predicted"/>
<feature type="compositionally biased region" description="Basic and acidic residues" evidence="10">
    <location>
        <begin position="260"/>
        <end position="269"/>
    </location>
</feature>
<dbReference type="Gene3D" id="3.30.160.60">
    <property type="entry name" value="Classic Zinc Finger"/>
    <property type="match status" value="2"/>
</dbReference>
<evidence type="ECO:0000313" key="13">
    <source>
        <dbReference type="Proteomes" id="UP000271974"/>
    </source>
</evidence>
<feature type="compositionally biased region" description="Acidic residues" evidence="10">
    <location>
        <begin position="301"/>
        <end position="312"/>
    </location>
</feature>
<keyword evidence="5" id="KW-0862">Zinc</keyword>
<feature type="non-terminal residue" evidence="12">
    <location>
        <position position="1"/>
    </location>
</feature>
<feature type="domain" description="C2H2-type" evidence="11">
    <location>
        <begin position="174"/>
        <end position="201"/>
    </location>
</feature>
<reference evidence="12 13" key="1">
    <citation type="submission" date="2019-01" db="EMBL/GenBank/DDBJ databases">
        <title>A draft genome assembly of the solar-powered sea slug Elysia chlorotica.</title>
        <authorList>
            <person name="Cai H."/>
            <person name="Li Q."/>
            <person name="Fang X."/>
            <person name="Li J."/>
            <person name="Curtis N.E."/>
            <person name="Altenburger A."/>
            <person name="Shibata T."/>
            <person name="Feng M."/>
            <person name="Maeda T."/>
            <person name="Schwartz J.A."/>
            <person name="Shigenobu S."/>
            <person name="Lundholm N."/>
            <person name="Nishiyama T."/>
            <person name="Yang H."/>
            <person name="Hasebe M."/>
            <person name="Li S."/>
            <person name="Pierce S.K."/>
            <person name="Wang J."/>
        </authorList>
    </citation>
    <scope>NUCLEOTIDE SEQUENCE [LARGE SCALE GENOMIC DNA]</scope>
    <source>
        <strain evidence="12">EC2010</strain>
        <tissue evidence="12">Whole organism of an adult</tissue>
    </source>
</reference>
<dbReference type="OrthoDB" id="10046198at2759"/>
<dbReference type="FunFam" id="3.30.160.60:FF:000037">
    <property type="entry name" value="B-cell lymphoma/leukemia 11A isoform X1"/>
    <property type="match status" value="1"/>
</dbReference>
<organism evidence="12 13">
    <name type="scientific">Elysia chlorotica</name>
    <name type="common">Eastern emerald elysia</name>
    <name type="synonym">Sea slug</name>
    <dbReference type="NCBI Taxonomy" id="188477"/>
    <lineage>
        <taxon>Eukaryota</taxon>
        <taxon>Metazoa</taxon>
        <taxon>Spiralia</taxon>
        <taxon>Lophotrochozoa</taxon>
        <taxon>Mollusca</taxon>
        <taxon>Gastropoda</taxon>
        <taxon>Heterobranchia</taxon>
        <taxon>Euthyneura</taxon>
        <taxon>Panpulmonata</taxon>
        <taxon>Sacoglossa</taxon>
        <taxon>Placobranchoidea</taxon>
        <taxon>Plakobranchidae</taxon>
        <taxon>Elysia</taxon>
    </lineage>
</organism>
<evidence type="ECO:0000256" key="1">
    <source>
        <dbReference type="ARBA" id="ARBA00004123"/>
    </source>
</evidence>
<keyword evidence="13" id="KW-1185">Reference proteome</keyword>
<dbReference type="InterPro" id="IPR036236">
    <property type="entry name" value="Znf_C2H2_sf"/>
</dbReference>
<evidence type="ECO:0000256" key="8">
    <source>
        <dbReference type="ARBA" id="ARBA00023242"/>
    </source>
</evidence>
<feature type="compositionally biased region" description="Acidic residues" evidence="10">
    <location>
        <begin position="222"/>
        <end position="259"/>
    </location>
</feature>
<evidence type="ECO:0000256" key="6">
    <source>
        <dbReference type="ARBA" id="ARBA00023015"/>
    </source>
</evidence>
<sequence length="463" mass="50342">VSSSSPRLDHRPVSASSVAASSPYHVTHAPNPFTSPFRLPGVTPPTSLSPYGRTPTSGLDFDLITDYRLRPQFLASRAGLEAGAVPFPHPGHAFHERARAAHISPVQLDYDFYSMRLKQTDGSPGGNTALCATPAGGGLVLPPKLKACEFCGKSFRFQSNLVVHRRSHTGEKPYKCPLCPHACTQQSKLKRHMKTHAATKAGAASDGDDALSEAGQARKDDAEDDEDDEEEEEEEEEGEEEEEDEEEIMEEEMNDEEREVLEQMKKAETSEEQAVPEPGEIRHAAKRIKLERGHDAPENGQEQDEEEEEEEKPSDLSIKRQPAAESVLSEVMKNSGLASIQTYTEAYEAALAENQVNGQDAAHGRKDKGSSGRRSSGPEGRSGSPRQGVKRERDADTEKDSGRKEHLFLGGTDLLAKVGKAAAHPGWPASLDGLSPHPAALDPACASAWRTGTRTSWARTRAT</sequence>
<evidence type="ECO:0000259" key="11">
    <source>
        <dbReference type="PROSITE" id="PS50157"/>
    </source>
</evidence>
<evidence type="ECO:0000256" key="2">
    <source>
        <dbReference type="ARBA" id="ARBA00022723"/>
    </source>
</evidence>
<feature type="compositionally biased region" description="Low complexity" evidence="10">
    <location>
        <begin position="372"/>
        <end position="386"/>
    </location>
</feature>
<dbReference type="FunFam" id="3.30.160.60:FF:000106">
    <property type="entry name" value="B-cell lymphoma/leukemia 11A isoform X2"/>
    <property type="match status" value="1"/>
</dbReference>
<dbReference type="SUPFAM" id="SSF57667">
    <property type="entry name" value="beta-beta-alpha zinc fingers"/>
    <property type="match status" value="1"/>
</dbReference>
<evidence type="ECO:0000256" key="3">
    <source>
        <dbReference type="ARBA" id="ARBA00022737"/>
    </source>
</evidence>
<keyword evidence="8" id="KW-0539">Nucleus</keyword>
<keyword evidence="7" id="KW-0804">Transcription</keyword>
<evidence type="ECO:0000256" key="4">
    <source>
        <dbReference type="ARBA" id="ARBA00022771"/>
    </source>
</evidence>
<comment type="subcellular location">
    <subcellularLocation>
        <location evidence="1">Nucleus</location>
    </subcellularLocation>
</comment>
<feature type="domain" description="C2H2-type" evidence="11">
    <location>
        <begin position="146"/>
        <end position="173"/>
    </location>
</feature>
<evidence type="ECO:0000256" key="10">
    <source>
        <dbReference type="SAM" id="MobiDB-lite"/>
    </source>
</evidence>
<evidence type="ECO:0000313" key="12">
    <source>
        <dbReference type="EMBL" id="RUS79786.1"/>
    </source>
</evidence>
<dbReference type="GO" id="GO:0005634">
    <property type="term" value="C:nucleus"/>
    <property type="evidence" value="ECO:0007669"/>
    <property type="project" value="UniProtKB-SubCell"/>
</dbReference>
<name>A0A433TE05_ELYCH</name>
<dbReference type="AlphaFoldDB" id="A0A433TE05"/>
<dbReference type="Proteomes" id="UP000271974">
    <property type="component" value="Unassembled WGS sequence"/>
</dbReference>
<feature type="region of interest" description="Disordered" evidence="10">
    <location>
        <begin position="354"/>
        <end position="408"/>
    </location>
</feature>
<dbReference type="STRING" id="188477.A0A433TE05"/>
<feature type="compositionally biased region" description="Polar residues" evidence="10">
    <location>
        <begin position="44"/>
        <end position="54"/>
    </location>
</feature>
<feature type="region of interest" description="Disordered" evidence="10">
    <location>
        <begin position="1"/>
        <end position="54"/>
    </location>
</feature>
<dbReference type="GO" id="GO:0008270">
    <property type="term" value="F:zinc ion binding"/>
    <property type="evidence" value="ECO:0007669"/>
    <property type="project" value="UniProtKB-KW"/>
</dbReference>
<keyword evidence="6" id="KW-0805">Transcription regulation</keyword>
<dbReference type="GO" id="GO:0003700">
    <property type="term" value="F:DNA-binding transcription factor activity"/>
    <property type="evidence" value="ECO:0007669"/>
    <property type="project" value="TreeGrafter"/>
</dbReference>
<gene>
    <name evidence="12" type="ORF">EGW08_012433</name>
</gene>
<accession>A0A433TE05</accession>
<dbReference type="PROSITE" id="PS00028">
    <property type="entry name" value="ZINC_FINGER_C2H2_1"/>
    <property type="match status" value="2"/>
</dbReference>
<keyword evidence="4 9" id="KW-0863">Zinc-finger</keyword>
<dbReference type="SMART" id="SM00355">
    <property type="entry name" value="ZnF_C2H2"/>
    <property type="match status" value="2"/>
</dbReference>
<dbReference type="InterPro" id="IPR051497">
    <property type="entry name" value="Dev/Hematopoietic_TF"/>
</dbReference>
<evidence type="ECO:0000256" key="9">
    <source>
        <dbReference type="PROSITE-ProRule" id="PRU00042"/>
    </source>
</evidence>
<feature type="compositionally biased region" description="Basic and acidic residues" evidence="10">
    <location>
        <begin position="279"/>
        <end position="297"/>
    </location>
</feature>
<dbReference type="Pfam" id="PF00096">
    <property type="entry name" value="zf-C2H2"/>
    <property type="match status" value="2"/>
</dbReference>
<dbReference type="EMBL" id="RQTK01000427">
    <property type="protein sequence ID" value="RUS79786.1"/>
    <property type="molecule type" value="Genomic_DNA"/>
</dbReference>
<keyword evidence="3" id="KW-0677">Repeat</keyword>
<protein>
    <recommendedName>
        <fullName evidence="11">C2H2-type domain-containing protein</fullName>
    </recommendedName>
</protein>
<dbReference type="PANTHER" id="PTHR45993">
    <property type="entry name" value="B-CELL LYMPHOMA/LEUKEMIA 11"/>
    <property type="match status" value="1"/>
</dbReference>
<dbReference type="GO" id="GO:0006357">
    <property type="term" value="P:regulation of transcription by RNA polymerase II"/>
    <property type="evidence" value="ECO:0007669"/>
    <property type="project" value="TreeGrafter"/>
</dbReference>